<accession>X1E346</accession>
<name>X1E346_9ZZZZ</name>
<gene>
    <name evidence="1" type="ORF">S01H4_58004</name>
</gene>
<proteinExistence type="predicted"/>
<protein>
    <submittedName>
        <fullName evidence="1">Uncharacterized protein</fullName>
    </submittedName>
</protein>
<dbReference type="EMBL" id="BART01033834">
    <property type="protein sequence ID" value="GAH11599.1"/>
    <property type="molecule type" value="Genomic_DNA"/>
</dbReference>
<comment type="caution">
    <text evidence="1">The sequence shown here is derived from an EMBL/GenBank/DDBJ whole genome shotgun (WGS) entry which is preliminary data.</text>
</comment>
<evidence type="ECO:0000313" key="1">
    <source>
        <dbReference type="EMBL" id="GAH11599.1"/>
    </source>
</evidence>
<sequence length="54" mass="6619">MVAERSEYKGNAMLELKWDENDNYPFRFGIRKAQLILQKKIYYHITYLNHLNLK</sequence>
<dbReference type="AlphaFoldDB" id="X1E346"/>
<organism evidence="1">
    <name type="scientific">marine sediment metagenome</name>
    <dbReference type="NCBI Taxonomy" id="412755"/>
    <lineage>
        <taxon>unclassified sequences</taxon>
        <taxon>metagenomes</taxon>
        <taxon>ecological metagenomes</taxon>
    </lineage>
</organism>
<reference evidence="1" key="1">
    <citation type="journal article" date="2014" name="Front. Microbiol.">
        <title>High frequency of phylogenetically diverse reductive dehalogenase-homologous genes in deep subseafloor sedimentary metagenomes.</title>
        <authorList>
            <person name="Kawai M."/>
            <person name="Futagami T."/>
            <person name="Toyoda A."/>
            <person name="Takaki Y."/>
            <person name="Nishi S."/>
            <person name="Hori S."/>
            <person name="Arai W."/>
            <person name="Tsubouchi T."/>
            <person name="Morono Y."/>
            <person name="Uchiyama I."/>
            <person name="Ito T."/>
            <person name="Fujiyama A."/>
            <person name="Inagaki F."/>
            <person name="Takami H."/>
        </authorList>
    </citation>
    <scope>NUCLEOTIDE SEQUENCE</scope>
    <source>
        <strain evidence="1">Expedition CK06-06</strain>
    </source>
</reference>
<feature type="non-terminal residue" evidence="1">
    <location>
        <position position="54"/>
    </location>
</feature>